<name>A0A381JA97_9CLOT</name>
<dbReference type="InterPro" id="IPR027020">
    <property type="entry name" value="YnjB"/>
</dbReference>
<dbReference type="InterPro" id="IPR006059">
    <property type="entry name" value="SBP"/>
</dbReference>
<dbReference type="Gene3D" id="3.40.190.10">
    <property type="entry name" value="Periplasmic binding protein-like II"/>
    <property type="match status" value="2"/>
</dbReference>
<dbReference type="RefSeq" id="WP_115641343.1">
    <property type="nucleotide sequence ID" value="NZ_UFWZ01000001.1"/>
</dbReference>
<dbReference type="EMBL" id="UFWZ01000001">
    <property type="protein sequence ID" value="SUY47376.1"/>
    <property type="molecule type" value="Genomic_DNA"/>
</dbReference>
<dbReference type="Pfam" id="PF13416">
    <property type="entry name" value="SBP_bac_8"/>
    <property type="match status" value="1"/>
</dbReference>
<dbReference type="NCBIfam" id="NF008633">
    <property type="entry name" value="PRK11622.1"/>
    <property type="match status" value="1"/>
</dbReference>
<dbReference type="PROSITE" id="PS51257">
    <property type="entry name" value="PROKAR_LIPOPROTEIN"/>
    <property type="match status" value="1"/>
</dbReference>
<accession>A0A381JA97</accession>
<dbReference type="Proteomes" id="UP000254664">
    <property type="component" value="Unassembled WGS sequence"/>
</dbReference>
<keyword evidence="2" id="KW-1185">Reference proteome</keyword>
<evidence type="ECO:0000313" key="2">
    <source>
        <dbReference type="Proteomes" id="UP000254664"/>
    </source>
</evidence>
<reference evidence="1 2" key="1">
    <citation type="submission" date="2018-06" db="EMBL/GenBank/DDBJ databases">
        <authorList>
            <consortium name="Pathogen Informatics"/>
            <person name="Doyle S."/>
        </authorList>
    </citation>
    <scope>NUCLEOTIDE SEQUENCE [LARGE SCALE GENOMIC DNA]</scope>
    <source>
        <strain evidence="1 2">NCTC9836</strain>
    </source>
</reference>
<organism evidence="1 2">
    <name type="scientific">Clostridium putrefaciens</name>
    <dbReference type="NCBI Taxonomy" id="99675"/>
    <lineage>
        <taxon>Bacteria</taxon>
        <taxon>Bacillati</taxon>
        <taxon>Bacillota</taxon>
        <taxon>Clostridia</taxon>
        <taxon>Eubacteriales</taxon>
        <taxon>Clostridiaceae</taxon>
        <taxon>Clostridium</taxon>
    </lineage>
</organism>
<dbReference type="OrthoDB" id="3239593at2"/>
<dbReference type="AlphaFoldDB" id="A0A381JA97"/>
<dbReference type="PIRSF" id="PIRSF029172">
    <property type="entry name" value="UCP029172_ABC_sbc_YnjB"/>
    <property type="match status" value="1"/>
</dbReference>
<gene>
    <name evidence="1" type="primary">ynjB</name>
    <name evidence="1" type="ORF">NCTC9836_01707</name>
</gene>
<evidence type="ECO:0000313" key="1">
    <source>
        <dbReference type="EMBL" id="SUY47376.1"/>
    </source>
</evidence>
<sequence>MFKKLGVGILIVILSLVLISCGGNRNKDANNNDLKESSWESILTDSKGKKVNIYMWGGSESTNKYMDLWVKPQLKDKFDIDLNRVPINDAKDMTNKLMTEKDVNKNSGTMDICWLNGENFKMVKDNSLLLGSFVDKLPNYNKYVDKDAKDITTDFGEDTEGLEAPFGKAQFVFIYDTEKVKNPPRSMEEFKLWVKENPGKFTYPAPPDFTGSAFVRQTLLETSGGYEAFSPKLNEEKFSKDSESLWNYLNEIKPYLWREGNTYPESSSKLDQLYSNGEIWMTMSYNPIHAANKIKEGAFPKSTRSFVLDKGTLSNTHYLTIPFNAPNKDAAMVVIDFMISKEAQFKKMSPDIWGDGTIISSDKLSTEEKKELNDIDRGEGTLSSEELEKHRVSEISSSYIDIIEKYWMENVAKN</sequence>
<dbReference type="PANTHER" id="PTHR42779">
    <property type="entry name" value="PROTEIN YNJB"/>
    <property type="match status" value="1"/>
</dbReference>
<dbReference type="SUPFAM" id="SSF53850">
    <property type="entry name" value="Periplasmic binding protein-like II"/>
    <property type="match status" value="1"/>
</dbReference>
<protein>
    <submittedName>
        <fullName evidence="1">Putative ABC transporter solute-binding protein</fullName>
    </submittedName>
</protein>
<proteinExistence type="predicted"/>
<dbReference type="PANTHER" id="PTHR42779:SF1">
    <property type="entry name" value="PROTEIN YNJB"/>
    <property type="match status" value="1"/>
</dbReference>